<accession>A0A7X3D076</accession>
<keyword evidence="1" id="KW-0732">Signal</keyword>
<sequence>MRNLTILCFLFLLTACNWSASKEEKTQELVNKEILSIDWEDVDQYPLFADCDEIASKQEQKQCFMATLLKHFSKTLEESDFVVKEAVKDTIFVDFLMEASGAISLLHIEKGNITENQLPGFDQQIEKSLNSLPKIEPALKRGIPVRAKFRIPIVLQ</sequence>
<dbReference type="AlphaFoldDB" id="A0A7X3D076"/>
<keyword evidence="3" id="KW-1185">Reference proteome</keyword>
<feature type="chain" id="PRO_5031152076" description="TonB C-terminal domain-containing protein" evidence="1">
    <location>
        <begin position="21"/>
        <end position="156"/>
    </location>
</feature>
<name>A0A7X3D076_9FLAO</name>
<organism evidence="2 3">
    <name type="scientific">Zobellia amurskyensis</name>
    <dbReference type="NCBI Taxonomy" id="248905"/>
    <lineage>
        <taxon>Bacteria</taxon>
        <taxon>Pseudomonadati</taxon>
        <taxon>Bacteroidota</taxon>
        <taxon>Flavobacteriia</taxon>
        <taxon>Flavobacteriales</taxon>
        <taxon>Flavobacteriaceae</taxon>
        <taxon>Zobellia</taxon>
    </lineage>
</organism>
<protein>
    <recommendedName>
        <fullName evidence="4">TonB C-terminal domain-containing protein</fullName>
    </recommendedName>
</protein>
<evidence type="ECO:0000313" key="3">
    <source>
        <dbReference type="Proteomes" id="UP000540519"/>
    </source>
</evidence>
<dbReference type="OrthoDB" id="1191002at2"/>
<evidence type="ECO:0000256" key="1">
    <source>
        <dbReference type="SAM" id="SignalP"/>
    </source>
</evidence>
<evidence type="ECO:0000313" key="2">
    <source>
        <dbReference type="EMBL" id="MUH34355.1"/>
    </source>
</evidence>
<feature type="signal peptide" evidence="1">
    <location>
        <begin position="1"/>
        <end position="20"/>
    </location>
</feature>
<comment type="caution">
    <text evidence="2">The sequence shown here is derived from an EMBL/GenBank/DDBJ whole genome shotgun (WGS) entry which is preliminary data.</text>
</comment>
<dbReference type="PROSITE" id="PS51257">
    <property type="entry name" value="PROKAR_LIPOPROTEIN"/>
    <property type="match status" value="1"/>
</dbReference>
<dbReference type="Proteomes" id="UP000540519">
    <property type="component" value="Unassembled WGS sequence"/>
</dbReference>
<gene>
    <name evidence="2" type="ORF">D9O36_00730</name>
</gene>
<evidence type="ECO:0008006" key="4">
    <source>
        <dbReference type="Google" id="ProtNLM"/>
    </source>
</evidence>
<proteinExistence type="predicted"/>
<reference evidence="2 3" key="1">
    <citation type="journal article" date="2019" name="Mar. Drugs">
        <title>Comparative Genomics and CAZyme Genome Repertoires of Marine Zobellia amurskyensis KMM 3526(T) and Zobellia laminariae KMM 3676(T).</title>
        <authorList>
            <person name="Chernysheva N."/>
            <person name="Bystritskaya E."/>
            <person name="Stenkova A."/>
            <person name="Golovkin I."/>
            <person name="Nedashkovskaya O."/>
            <person name="Isaeva M."/>
        </authorList>
    </citation>
    <scope>NUCLEOTIDE SEQUENCE [LARGE SCALE GENOMIC DNA]</scope>
    <source>
        <strain evidence="2 3">KMM 3526</strain>
    </source>
</reference>
<dbReference type="EMBL" id="RCNR01000001">
    <property type="protein sequence ID" value="MUH34355.1"/>
    <property type="molecule type" value="Genomic_DNA"/>
</dbReference>
<dbReference type="RefSeq" id="WP_038237779.1">
    <property type="nucleotide sequence ID" value="NZ_RCNR01000001.1"/>
</dbReference>